<dbReference type="PROSITE" id="PS00888">
    <property type="entry name" value="CNMP_BINDING_1"/>
    <property type="match status" value="1"/>
</dbReference>
<feature type="transmembrane region" description="Helical" evidence="10">
    <location>
        <begin position="1700"/>
        <end position="1725"/>
    </location>
</feature>
<feature type="compositionally biased region" description="Low complexity" evidence="9">
    <location>
        <begin position="2523"/>
        <end position="2540"/>
    </location>
</feature>
<feature type="compositionally biased region" description="Polar residues" evidence="9">
    <location>
        <begin position="25"/>
        <end position="38"/>
    </location>
</feature>
<dbReference type="InterPro" id="IPR018488">
    <property type="entry name" value="cNMP-bd_CS"/>
</dbReference>
<feature type="transmembrane region" description="Helical" evidence="10">
    <location>
        <begin position="1281"/>
        <end position="1301"/>
    </location>
</feature>
<evidence type="ECO:0000256" key="10">
    <source>
        <dbReference type="SAM" id="Phobius"/>
    </source>
</evidence>
<feature type="compositionally biased region" description="Polar residues" evidence="9">
    <location>
        <begin position="2245"/>
        <end position="2260"/>
    </location>
</feature>
<keyword evidence="5" id="KW-0406">Ion transport</keyword>
<keyword evidence="3 10" id="KW-0812">Transmembrane</keyword>
<dbReference type="Pfam" id="PF00520">
    <property type="entry name" value="Ion_trans"/>
    <property type="match status" value="3"/>
</dbReference>
<feature type="region of interest" description="Disordered" evidence="9">
    <location>
        <begin position="2347"/>
        <end position="2626"/>
    </location>
</feature>
<feature type="transmembrane region" description="Helical" evidence="10">
    <location>
        <begin position="1950"/>
        <end position="1972"/>
    </location>
</feature>
<dbReference type="PANTHER" id="PTHR45638">
    <property type="entry name" value="CYCLIC NUCLEOTIDE-GATED CATION CHANNEL SUBUNIT A"/>
    <property type="match status" value="1"/>
</dbReference>
<feature type="transmembrane region" description="Helical" evidence="10">
    <location>
        <begin position="651"/>
        <end position="674"/>
    </location>
</feature>
<feature type="transmembrane region" description="Helical" evidence="10">
    <location>
        <begin position="1197"/>
        <end position="1217"/>
    </location>
</feature>
<dbReference type="Pfam" id="PF07885">
    <property type="entry name" value="Ion_trans_2"/>
    <property type="match status" value="1"/>
</dbReference>
<feature type="transmembrane region" description="Helical" evidence="10">
    <location>
        <begin position="894"/>
        <end position="918"/>
    </location>
</feature>
<dbReference type="InterPro" id="IPR013099">
    <property type="entry name" value="K_chnl_dom"/>
</dbReference>
<feature type="compositionally biased region" description="Polar residues" evidence="9">
    <location>
        <begin position="2397"/>
        <end position="2418"/>
    </location>
</feature>
<proteinExistence type="predicted"/>
<accession>A0A226EC80</accession>
<dbReference type="GO" id="GO:0016020">
    <property type="term" value="C:membrane"/>
    <property type="evidence" value="ECO:0007669"/>
    <property type="project" value="UniProtKB-SubCell"/>
</dbReference>
<dbReference type="GO" id="GO:0044877">
    <property type="term" value="F:protein-containing complex binding"/>
    <property type="evidence" value="ECO:0007669"/>
    <property type="project" value="TreeGrafter"/>
</dbReference>
<dbReference type="InterPro" id="IPR014710">
    <property type="entry name" value="RmlC-like_jellyroll"/>
</dbReference>
<evidence type="ECO:0000256" key="9">
    <source>
        <dbReference type="SAM" id="MobiDB-lite"/>
    </source>
</evidence>
<dbReference type="SMART" id="SM00100">
    <property type="entry name" value="cNMP"/>
    <property type="match status" value="2"/>
</dbReference>
<feature type="transmembrane region" description="Helical" evidence="10">
    <location>
        <begin position="238"/>
        <end position="261"/>
    </location>
</feature>
<evidence type="ECO:0000256" key="5">
    <source>
        <dbReference type="ARBA" id="ARBA00023065"/>
    </source>
</evidence>
<dbReference type="PANTHER" id="PTHR45638:SF11">
    <property type="entry name" value="CYCLIC NUCLEOTIDE-GATED CATION CHANNEL SUBUNIT A"/>
    <property type="match status" value="1"/>
</dbReference>
<feature type="domain" description="Cyclic nucleotide-binding" evidence="11">
    <location>
        <begin position="2053"/>
        <end position="2156"/>
    </location>
</feature>
<evidence type="ECO:0000256" key="6">
    <source>
        <dbReference type="ARBA" id="ARBA00023136"/>
    </source>
</evidence>
<dbReference type="PROSITE" id="PS50042">
    <property type="entry name" value="CNMP_BINDING_3"/>
    <property type="match status" value="4"/>
</dbReference>
<dbReference type="Proteomes" id="UP000198287">
    <property type="component" value="Unassembled WGS sequence"/>
</dbReference>
<evidence type="ECO:0000313" key="12">
    <source>
        <dbReference type="EMBL" id="OXA55175.1"/>
    </source>
</evidence>
<gene>
    <name evidence="12" type="ORF">Fcan01_10042</name>
</gene>
<evidence type="ECO:0000256" key="2">
    <source>
        <dbReference type="ARBA" id="ARBA00022448"/>
    </source>
</evidence>
<keyword evidence="4 10" id="KW-1133">Transmembrane helix</keyword>
<dbReference type="SUPFAM" id="SSF81324">
    <property type="entry name" value="Voltage-gated potassium channels"/>
    <property type="match status" value="4"/>
</dbReference>
<reference evidence="12 13" key="1">
    <citation type="submission" date="2015-12" db="EMBL/GenBank/DDBJ databases">
        <title>The genome of Folsomia candida.</title>
        <authorList>
            <person name="Faddeeva A."/>
            <person name="Derks M.F."/>
            <person name="Anvar Y."/>
            <person name="Smit S."/>
            <person name="Van Straalen N."/>
            <person name="Roelofs D."/>
        </authorList>
    </citation>
    <scope>NUCLEOTIDE SEQUENCE [LARGE SCALE GENOMIC DNA]</scope>
    <source>
        <strain evidence="12 13">VU population</strain>
        <tissue evidence="12">Whole body</tissue>
    </source>
</reference>
<dbReference type="EMBL" id="LNIX01000004">
    <property type="protein sequence ID" value="OXA55175.1"/>
    <property type="molecule type" value="Genomic_DNA"/>
</dbReference>
<feature type="region of interest" description="Disordered" evidence="9">
    <location>
        <begin position="25"/>
        <end position="76"/>
    </location>
</feature>
<feature type="compositionally biased region" description="Basic and acidic residues" evidence="9">
    <location>
        <begin position="2224"/>
        <end position="2242"/>
    </location>
</feature>
<dbReference type="Gene3D" id="2.60.120.10">
    <property type="entry name" value="Jelly Rolls"/>
    <property type="match status" value="4"/>
</dbReference>
<feature type="region of interest" description="Disordered" evidence="9">
    <location>
        <begin position="2224"/>
        <end position="2301"/>
    </location>
</feature>
<feature type="transmembrane region" description="Helical" evidence="10">
    <location>
        <begin position="325"/>
        <end position="346"/>
    </location>
</feature>
<keyword evidence="2" id="KW-0813">Transport</keyword>
<feature type="transmembrane region" description="Helical" evidence="10">
    <location>
        <begin position="1845"/>
        <end position="1870"/>
    </location>
</feature>
<feature type="compositionally biased region" description="Basic residues" evidence="9">
    <location>
        <begin position="2381"/>
        <end position="2396"/>
    </location>
</feature>
<dbReference type="OrthoDB" id="415460at2759"/>
<feature type="compositionally biased region" description="Basic and acidic residues" evidence="9">
    <location>
        <begin position="2288"/>
        <end position="2300"/>
    </location>
</feature>
<feature type="transmembrane region" description="Helical" evidence="10">
    <location>
        <begin position="1737"/>
        <end position="1759"/>
    </location>
</feature>
<protein>
    <submittedName>
        <fullName evidence="12">Potassium voltage-gated channel subfamily H member 7</fullName>
    </submittedName>
</protein>
<feature type="transmembrane region" description="Helical" evidence="10">
    <location>
        <begin position="107"/>
        <end position="129"/>
    </location>
</feature>
<dbReference type="InterPro" id="IPR018490">
    <property type="entry name" value="cNMP-bd_dom_sf"/>
</dbReference>
<evidence type="ECO:0000256" key="4">
    <source>
        <dbReference type="ARBA" id="ARBA00022989"/>
    </source>
</evidence>
<dbReference type="InterPro" id="IPR000595">
    <property type="entry name" value="cNMP-bd_dom"/>
</dbReference>
<dbReference type="CDD" id="cd00038">
    <property type="entry name" value="CAP_ED"/>
    <property type="match status" value="4"/>
</dbReference>
<sequence length="2626" mass="302414">MSTKKNLDAYFVEGGEKENLQISLVNSRSNQRMASSTTNPPPPGLKPKARRNWNKKGLEAHQKESEDAPPEQPPDAAAERKNWYAIKRIAIPFFIRFLARASLAWEIGLYVIIVLNYGLTTYGCFFTYYNESVWNTVLYTDILYAVDVVMRLSVELWRFNNQAEVLVFTLPYTFFNCFLDLVSLFPSYAIAAQFYDTDSFSHLFWLDYYRLNKFLRLVRAFKFFEVLKVRRLISEEGYFLLTFTNIYLIFINFVSCIFFLFTGLQPVDFLLWRNFTQIDDSWAKEFRKKKPGYGKDPLDFYILSTHFSTATVTTVGYGDVHGENAAEMTACVVIMLIGAILMNGYFTSQITNFQLELDSARYDLFFRLEGILRYMKGIGMSDFFQEKVQLYYKCLWTYREGVDRVTFIEHIPKAVQDDMYYDICLEMFHKSYLFRDLDEAFLRAVSKIVKISMYNPDMILCRYGGYANQMYYILQGECQAMSKHDSSRRAAILRAGTIIGETNLFFSCPYTIAVETNTCCQFISIEKEELMACLNNFPSELSILRSRTQKKINQMYLKFKLFGEDPVCWVQRVTDKKYNKNDMNTAASLSTDMTARWGDEMNLVVTEDVLADADQFVIFETLCRNKKYKKNHVTPYMTCVVPEILNPQQPWIVYWNALIMIFALIYSFLGPYCFSFGAASQFQQYLCTATGLFQYLNEFMYIIDVLVEIVGACPVEGIYFKLKDGFQHQFVRFMFIAIPIELFGQLEAHDLLHAMNVILKSMKLWKVIRYLRFLDNVYPKKLFWFRLGQTFVVLMYGTHFIACIMFFIACPTSDMTMGETADDSFKCSDQGWIASYQSANDFARIPVPKELEPNALAASSPYLLSFHFSAATLTSAGFGDFSPQNIFEIMFTTLFQLIGFFLIGYYTALLTSALTCVVKPKLEFQQKLLAVRRFMNHYVLPESLQRRIIEHYELQFQFHYGINLPHGVRHYLFDSPDYIKHDVLYTDVVLLLDGIPLFSQTDSKCIIKMAERMKRYLIPPNVTFLNLGDVRRAAYAVRFGCIGIFDGRSEAPQAILEATSYFGLRDLLFGEPSHFNHVTLSYCVIYEITQNSFLEVFEDDEELNEYLDVVRGETKLEVEEMCRTYSRLRRAARKDRAMEVSSWIYFKEKQNDKKSELTYREYYNYFDEFMLGKFLRVFLMNGVIHPAGLFARWWTCWMSLVSCLVLCQLVIETFMYYRTPGFRMVQYGLDLFLFMDIYVKLHWAYFLPDGLLVTHPLKTAGMYVFEGNFVFDVLVLAHPEMMLYVLGYTSFLGYGLGATWYTKLRWIRFIQIKRISPIFKIIHSVFEYRNAILFFLYVMMTLLVCTIVAAIALAIGCPWEANDWNDGDQYKLPFCHPDTWAVKKGDGLMHNFSDRWIVGVYYVCQVILVVGFGDMITLKTGEVYLLIFMSIFGFIFMRCIVADITAAEVDSDEVRSNYIDQMHRLKKILNRENVSQTIIRNVLEHLKHSWKQSKGLQSRELFSDLHPALETDLYEAFVGDRLGKVGSSIRRTSSKTFGESGVIGQIPGRFTIIACENVEIFAISHADFETILNRYPVVKTILSLRTGNGHYDFFENKIHDMIDWLNGMEGEEKDHRVDALVARTQVIKHLVYGREDPRQEDLEDEDVSLFKRKKRSVFISFGTDDDNLPLLYFVAQRSRKTGKLTLFPPLLHPNCGFLKLFLSLISYICLLSPAVSTFELCFPPVDKKYLADPHSDFINTFSDVMAYCMVGFIILRIFMSYKDSEGTYVKSSWCVAVNYFCSPSGIWLDLAAAIPSFVCPDPSSTDTRLRYFRISRALWLFRYFAHHFDTKDDLSVSTFQFKIKISVVSFVFMAHILACIFYTISACLIVEIKGELSYQCSGNYSVVDTPIETWTHKFIEDSGRSQHIDCKFQEFVKPWRWYVRSLYWVVTVVSTTGFGDITPRNVNEMIMGIVAVFSGAFILSIILSHFTAGMASLSKAHREYIYQVKLLVKYLRNIGLSSLRQELVQLYFETVWANVEGNFYHKAARILPPSLQIEVSHALFESVLSQVKFFKCKDTNFIRQVASRVEHSVYLPGVCIVKEGDQGNAMYVVYKGRVSGIVDGVDIDNELKNIYLVGDTFGRFPALFFDEAYKKSYRAEEYTEVLAISQHDMLSLTKLYEDFWKILLTYIDKKYDASGSAECIFSNQREKISDILDLKEYNRKKQEEKEKELRDKHDVNRKLDKKKITLKDPHGDEGHFDLLDDNSTFHAAPTKSTGTQHGKDQQSRTNKKSQHHDAKLKTGRKSYAKIDSKRKTEKKAANVRFSATEVSGINDADLINQLAMIDQNPATEEWDNNPIQELYEVVKETRSKRTVKKKTPEKLSGKSGKKQTKRNSPAKGQTKRHSPATTQTKRHSPATTQTKRNSPATTQTKRNSPATHGHPAGPTTKTTTPVHPQGQNDSLGDSQQKQIPIGHPPTAAARTSLDPPQGQQKEDPPDHSHVQFHETSQHPQPVHGHTVTHGKHQTKIPHDHHHYSHQKRASHSLGHPPSHPPHQSAPASKSGGGRLSMSHQLDNADHSHPSHPKPASHPLGHPPLHPSARGRMSMSHQDTDHHPVTGHPPPRRRSHAAASARRHSHGHEQPHPPQ</sequence>
<feature type="compositionally biased region" description="Polar residues" evidence="9">
    <location>
        <begin position="2427"/>
        <end position="2450"/>
    </location>
</feature>
<feature type="domain" description="Cyclic nucleotide-binding" evidence="11">
    <location>
        <begin position="1534"/>
        <end position="1572"/>
    </location>
</feature>
<dbReference type="Gene3D" id="1.10.287.630">
    <property type="entry name" value="Helix hairpin bin"/>
    <property type="match status" value="2"/>
</dbReference>
<feature type="transmembrane region" description="Helical" evidence="10">
    <location>
        <begin position="1423"/>
        <end position="1447"/>
    </location>
</feature>
<evidence type="ECO:0000256" key="8">
    <source>
        <dbReference type="ARBA" id="ARBA00023303"/>
    </source>
</evidence>
<feature type="transmembrane region" description="Helical" evidence="10">
    <location>
        <begin position="1229"/>
        <end position="1247"/>
    </location>
</feature>
<feature type="transmembrane region" description="Helical" evidence="10">
    <location>
        <begin position="1331"/>
        <end position="1355"/>
    </location>
</feature>
<keyword evidence="7" id="KW-1071">Ligand-gated ion channel</keyword>
<feature type="compositionally biased region" description="Basic residues" evidence="9">
    <location>
        <begin position="2601"/>
        <end position="2617"/>
    </location>
</feature>
<name>A0A226EC80_FOLCA</name>
<dbReference type="GO" id="GO:0005221">
    <property type="term" value="F:intracellularly cyclic nucleotide-activated monoatomic cation channel activity"/>
    <property type="evidence" value="ECO:0007669"/>
    <property type="project" value="InterPro"/>
</dbReference>
<organism evidence="12 13">
    <name type="scientific">Folsomia candida</name>
    <name type="common">Springtail</name>
    <dbReference type="NCBI Taxonomy" id="158441"/>
    <lineage>
        <taxon>Eukaryota</taxon>
        <taxon>Metazoa</taxon>
        <taxon>Ecdysozoa</taxon>
        <taxon>Arthropoda</taxon>
        <taxon>Hexapoda</taxon>
        <taxon>Collembola</taxon>
        <taxon>Entomobryomorpha</taxon>
        <taxon>Isotomoidea</taxon>
        <taxon>Isotomidae</taxon>
        <taxon>Proisotominae</taxon>
        <taxon>Folsomia</taxon>
    </lineage>
</organism>
<comment type="subcellular location">
    <subcellularLocation>
        <location evidence="1">Membrane</location>
        <topology evidence="1">Multi-pass membrane protein</topology>
    </subcellularLocation>
</comment>
<feature type="compositionally biased region" description="Basic and acidic residues" evidence="9">
    <location>
        <begin position="2472"/>
        <end position="2488"/>
    </location>
</feature>
<dbReference type="InterPro" id="IPR005821">
    <property type="entry name" value="Ion_trans_dom"/>
</dbReference>
<keyword evidence="6 10" id="KW-0472">Membrane</keyword>
<evidence type="ECO:0000256" key="3">
    <source>
        <dbReference type="ARBA" id="ARBA00022692"/>
    </source>
</evidence>
<dbReference type="SUPFAM" id="SSF51206">
    <property type="entry name" value="cAMP-binding domain-like"/>
    <property type="match status" value="4"/>
</dbReference>
<feature type="domain" description="Cyclic nucleotide-binding" evidence="11">
    <location>
        <begin position="997"/>
        <end position="1097"/>
    </location>
</feature>
<feature type="transmembrane region" description="Helical" evidence="10">
    <location>
        <begin position="165"/>
        <end position="185"/>
    </location>
</feature>
<feature type="compositionally biased region" description="Basic and acidic residues" evidence="9">
    <location>
        <begin position="56"/>
        <end position="66"/>
    </location>
</feature>
<evidence type="ECO:0000259" key="11">
    <source>
        <dbReference type="PROSITE" id="PS50042"/>
    </source>
</evidence>
<comment type="caution">
    <text evidence="12">The sequence shown here is derived from an EMBL/GenBank/DDBJ whole genome shotgun (WGS) entry which is preliminary data.</text>
</comment>
<feature type="transmembrane region" description="Helical" evidence="10">
    <location>
        <begin position="790"/>
        <end position="809"/>
    </location>
</feature>
<keyword evidence="8" id="KW-0407">Ion channel</keyword>
<evidence type="ECO:0000256" key="1">
    <source>
        <dbReference type="ARBA" id="ARBA00004141"/>
    </source>
</evidence>
<dbReference type="Pfam" id="PF00027">
    <property type="entry name" value="cNMP_binding"/>
    <property type="match status" value="2"/>
</dbReference>
<dbReference type="Gene3D" id="1.10.287.70">
    <property type="match status" value="4"/>
</dbReference>
<feature type="domain" description="Cyclic nucleotide-binding" evidence="11">
    <location>
        <begin position="433"/>
        <end position="530"/>
    </location>
</feature>
<feature type="compositionally biased region" description="Basic residues" evidence="9">
    <location>
        <begin position="2498"/>
        <end position="2522"/>
    </location>
</feature>
<dbReference type="InterPro" id="IPR050866">
    <property type="entry name" value="CNG_cation_channel"/>
</dbReference>
<evidence type="ECO:0000313" key="13">
    <source>
        <dbReference type="Proteomes" id="UP000198287"/>
    </source>
</evidence>
<evidence type="ECO:0000256" key="7">
    <source>
        <dbReference type="ARBA" id="ARBA00023286"/>
    </source>
</evidence>
<keyword evidence="13" id="KW-1185">Reference proteome</keyword>